<feature type="transmembrane region" description="Helical" evidence="12">
    <location>
        <begin position="112"/>
        <end position="133"/>
    </location>
</feature>
<dbReference type="NCBIfam" id="TIGR00203">
    <property type="entry name" value="cydB"/>
    <property type="match status" value="1"/>
</dbReference>
<keyword evidence="10" id="KW-0408">Iron</keyword>
<keyword evidence="7" id="KW-0479">Metal-binding</keyword>
<evidence type="ECO:0000313" key="14">
    <source>
        <dbReference type="Proteomes" id="UP001597545"/>
    </source>
</evidence>
<reference evidence="14" key="1">
    <citation type="journal article" date="2019" name="Int. J. Syst. Evol. Microbiol.">
        <title>The Global Catalogue of Microorganisms (GCM) 10K type strain sequencing project: providing services to taxonomists for standard genome sequencing and annotation.</title>
        <authorList>
            <consortium name="The Broad Institute Genomics Platform"/>
            <consortium name="The Broad Institute Genome Sequencing Center for Infectious Disease"/>
            <person name="Wu L."/>
            <person name="Ma J."/>
        </authorList>
    </citation>
    <scope>NUCLEOTIDE SEQUENCE [LARGE SCALE GENOMIC DNA]</scope>
    <source>
        <strain evidence="14">KCTC 42662</strain>
    </source>
</reference>
<evidence type="ECO:0000313" key="13">
    <source>
        <dbReference type="EMBL" id="MFD2548328.1"/>
    </source>
</evidence>
<evidence type="ECO:0000256" key="12">
    <source>
        <dbReference type="SAM" id="Phobius"/>
    </source>
</evidence>
<keyword evidence="8" id="KW-0249">Electron transport</keyword>
<feature type="transmembrane region" description="Helical" evidence="12">
    <location>
        <begin position="212"/>
        <end position="235"/>
    </location>
</feature>
<keyword evidence="4" id="KW-1003">Cell membrane</keyword>
<comment type="similarity">
    <text evidence="2">Belongs to the cytochrome ubiquinol oxidase subunit 2 family.</text>
</comment>
<evidence type="ECO:0000256" key="3">
    <source>
        <dbReference type="ARBA" id="ARBA00022448"/>
    </source>
</evidence>
<evidence type="ECO:0000256" key="8">
    <source>
        <dbReference type="ARBA" id="ARBA00022982"/>
    </source>
</evidence>
<organism evidence="13 14">
    <name type="scientific">Sphingobacterium suaedae</name>
    <dbReference type="NCBI Taxonomy" id="1686402"/>
    <lineage>
        <taxon>Bacteria</taxon>
        <taxon>Pseudomonadati</taxon>
        <taxon>Bacteroidota</taxon>
        <taxon>Sphingobacteriia</taxon>
        <taxon>Sphingobacteriales</taxon>
        <taxon>Sphingobacteriaceae</taxon>
        <taxon>Sphingobacterium</taxon>
    </lineage>
</organism>
<dbReference type="PANTHER" id="PTHR43141">
    <property type="entry name" value="CYTOCHROME BD2 SUBUNIT II"/>
    <property type="match status" value="1"/>
</dbReference>
<comment type="subcellular location">
    <subcellularLocation>
        <location evidence="1">Cell membrane</location>
        <topology evidence="1">Multi-pass membrane protein</topology>
    </subcellularLocation>
</comment>
<feature type="transmembrane region" description="Helical" evidence="12">
    <location>
        <begin position="319"/>
        <end position="341"/>
    </location>
</feature>
<feature type="transmembrane region" description="Helical" evidence="12">
    <location>
        <begin position="55"/>
        <end position="74"/>
    </location>
</feature>
<protein>
    <submittedName>
        <fullName evidence="13">Cytochrome d ubiquinol oxidase subunit II</fullName>
    </submittedName>
</protein>
<evidence type="ECO:0000256" key="5">
    <source>
        <dbReference type="ARBA" id="ARBA00022617"/>
    </source>
</evidence>
<gene>
    <name evidence="13" type="primary">cydB</name>
    <name evidence="13" type="ORF">ACFSR5_11810</name>
</gene>
<keyword evidence="9 12" id="KW-1133">Transmembrane helix</keyword>
<keyword evidence="3" id="KW-0813">Transport</keyword>
<comment type="caution">
    <text evidence="13">The sequence shown here is derived from an EMBL/GenBank/DDBJ whole genome shotgun (WGS) entry which is preliminary data.</text>
</comment>
<feature type="transmembrane region" description="Helical" evidence="12">
    <location>
        <begin position="247"/>
        <end position="264"/>
    </location>
</feature>
<evidence type="ECO:0000256" key="4">
    <source>
        <dbReference type="ARBA" id="ARBA00022475"/>
    </source>
</evidence>
<feature type="transmembrane region" description="Helical" evidence="12">
    <location>
        <begin position="6"/>
        <end position="34"/>
    </location>
</feature>
<evidence type="ECO:0000256" key="7">
    <source>
        <dbReference type="ARBA" id="ARBA00022723"/>
    </source>
</evidence>
<dbReference type="RefSeq" id="WP_380903977.1">
    <property type="nucleotide sequence ID" value="NZ_JBHUEG010000001.1"/>
</dbReference>
<feature type="transmembrane region" description="Helical" evidence="12">
    <location>
        <begin position="177"/>
        <end position="200"/>
    </location>
</feature>
<dbReference type="InterPro" id="IPR003317">
    <property type="entry name" value="Cyt-d_oxidase_su2"/>
</dbReference>
<dbReference type="EMBL" id="JBHULR010000004">
    <property type="protein sequence ID" value="MFD2548328.1"/>
    <property type="molecule type" value="Genomic_DNA"/>
</dbReference>
<evidence type="ECO:0000256" key="11">
    <source>
        <dbReference type="ARBA" id="ARBA00023136"/>
    </source>
</evidence>
<sequence>METFWFIVLVIMLATYIILDGYDFGAGIIHLLFAKNEEERKAITNAIGPFWDANEVWLIAAGGVLFFAFPTLYASSFSGFYLPLMLVLWLLIFRAVGLELRGQVHNRLWEKLWDKAFGMASLLLALFFGAALGNVVRGVNLGMVENGISTQEPHYFFLALWNPTFDPLAQHQGIIDWFTIVLGLVSVVSLTIHGANWIIFKTNSTINSRLRMIIYRLNFVLLILVLISAGLWHYVKPIAFTNLQEHYWLWIFPIIGSAGLLGQFKIRKFRNDGTGFLCSSLFIFGSFGTTVASMFPNLLPSTNTVNPSLTIHNAAAHEYGLSVGLYWFIAAALLVVLYFIIQFRVFRGKLDQVGYGEH</sequence>
<evidence type="ECO:0000256" key="2">
    <source>
        <dbReference type="ARBA" id="ARBA00007543"/>
    </source>
</evidence>
<keyword evidence="6 12" id="KW-0812">Transmembrane</keyword>
<evidence type="ECO:0000256" key="9">
    <source>
        <dbReference type="ARBA" id="ARBA00022989"/>
    </source>
</evidence>
<dbReference type="PANTHER" id="PTHR43141:SF5">
    <property type="entry name" value="CYTOCHROME BD-I UBIQUINOL OXIDASE SUBUNIT 2"/>
    <property type="match status" value="1"/>
</dbReference>
<dbReference type="Pfam" id="PF02322">
    <property type="entry name" value="Cyt_bd_oxida_II"/>
    <property type="match status" value="1"/>
</dbReference>
<dbReference type="PIRSF" id="PIRSF000267">
    <property type="entry name" value="Cyt_oxidse_sub2"/>
    <property type="match status" value="1"/>
</dbReference>
<name>A0ABW5KJH6_9SPHI</name>
<evidence type="ECO:0000256" key="10">
    <source>
        <dbReference type="ARBA" id="ARBA00023004"/>
    </source>
</evidence>
<evidence type="ECO:0000256" key="6">
    <source>
        <dbReference type="ARBA" id="ARBA00022692"/>
    </source>
</evidence>
<dbReference type="Proteomes" id="UP001597545">
    <property type="component" value="Unassembled WGS sequence"/>
</dbReference>
<feature type="transmembrane region" description="Helical" evidence="12">
    <location>
        <begin position="276"/>
        <end position="299"/>
    </location>
</feature>
<proteinExistence type="inferred from homology"/>
<accession>A0ABW5KJH6</accession>
<keyword evidence="11 12" id="KW-0472">Membrane</keyword>
<evidence type="ECO:0000256" key="1">
    <source>
        <dbReference type="ARBA" id="ARBA00004651"/>
    </source>
</evidence>
<keyword evidence="14" id="KW-1185">Reference proteome</keyword>
<feature type="transmembrane region" description="Helical" evidence="12">
    <location>
        <begin position="80"/>
        <end position="100"/>
    </location>
</feature>
<keyword evidence="5" id="KW-0349">Heme</keyword>